<feature type="domain" description="HTH cro/C1-type" evidence="1">
    <location>
        <begin position="13"/>
        <end position="65"/>
    </location>
</feature>
<name>A0AAQ3JJY7_ANAHA</name>
<dbReference type="Pfam" id="PF01381">
    <property type="entry name" value="HTH_3"/>
    <property type="match status" value="1"/>
</dbReference>
<reference evidence="2" key="1">
    <citation type="submission" date="2023-08" db="EMBL/GenBank/DDBJ databases">
        <title>Complete Genome Sequences of butyrate producing Anaerostipes hadrus strains BA1 and GIF7 isolated from the terminal ileum of a healthy lean male.</title>
        <authorList>
            <person name="Low A."/>
            <person name="Sheludchenko M."/>
            <person name="Cheng H.E."/>
            <person name="Koh X.Q."/>
            <person name="Lee J."/>
        </authorList>
    </citation>
    <scope>NUCLEOTIDE SEQUENCE</scope>
    <source>
        <strain evidence="2">BA1</strain>
    </source>
</reference>
<evidence type="ECO:0000313" key="2">
    <source>
        <dbReference type="EMBL" id="WMD17395.1"/>
    </source>
</evidence>
<dbReference type="InterPro" id="IPR010982">
    <property type="entry name" value="Lambda_DNA-bd_dom_sf"/>
</dbReference>
<dbReference type="CDD" id="cd00093">
    <property type="entry name" value="HTH_XRE"/>
    <property type="match status" value="1"/>
</dbReference>
<accession>A0AAQ3JJY7</accession>
<proteinExistence type="predicted"/>
<organism evidence="2 3">
    <name type="scientific">Anaerostipes hadrus</name>
    <dbReference type="NCBI Taxonomy" id="649756"/>
    <lineage>
        <taxon>Bacteria</taxon>
        <taxon>Bacillati</taxon>
        <taxon>Bacillota</taxon>
        <taxon>Clostridia</taxon>
        <taxon>Lachnospirales</taxon>
        <taxon>Lachnospiraceae</taxon>
        <taxon>Anaerostipes</taxon>
    </lineage>
</organism>
<dbReference type="AlphaFoldDB" id="A0AAQ3JJY7"/>
<gene>
    <name evidence="2" type="ORF">RBI15_04695</name>
</gene>
<evidence type="ECO:0000313" key="3">
    <source>
        <dbReference type="Proteomes" id="UP001243496"/>
    </source>
</evidence>
<dbReference type="GeneID" id="92740677"/>
<dbReference type="RefSeq" id="WP_306857846.1">
    <property type="nucleotide sequence ID" value="NZ_CP132968.1"/>
</dbReference>
<dbReference type="PROSITE" id="PS50943">
    <property type="entry name" value="HTH_CROC1"/>
    <property type="match status" value="1"/>
</dbReference>
<dbReference type="Gene3D" id="1.10.260.40">
    <property type="entry name" value="lambda repressor-like DNA-binding domains"/>
    <property type="match status" value="1"/>
</dbReference>
<dbReference type="SUPFAM" id="SSF47413">
    <property type="entry name" value="lambda repressor-like DNA-binding domains"/>
    <property type="match status" value="1"/>
</dbReference>
<dbReference type="InterPro" id="IPR001387">
    <property type="entry name" value="Cro/C1-type_HTH"/>
</dbReference>
<dbReference type="Proteomes" id="UP001243496">
    <property type="component" value="Chromosome"/>
</dbReference>
<sequence>MKRILPKWCKDAKKAMIDKDMSVEELAQLTGRTRVYISAVLNGRQSAQPVMQEISDILNIKMDTTRYTNK</sequence>
<evidence type="ECO:0000259" key="1">
    <source>
        <dbReference type="PROSITE" id="PS50943"/>
    </source>
</evidence>
<dbReference type="SMART" id="SM00530">
    <property type="entry name" value="HTH_XRE"/>
    <property type="match status" value="1"/>
</dbReference>
<dbReference type="EMBL" id="CP132968">
    <property type="protein sequence ID" value="WMD17395.1"/>
    <property type="molecule type" value="Genomic_DNA"/>
</dbReference>
<dbReference type="GO" id="GO:0003677">
    <property type="term" value="F:DNA binding"/>
    <property type="evidence" value="ECO:0007669"/>
    <property type="project" value="InterPro"/>
</dbReference>
<protein>
    <submittedName>
        <fullName evidence="2">Helix-turn-helix transcriptional regulator</fullName>
    </submittedName>
</protein>